<proteinExistence type="predicted"/>
<accession>A0ABU9HE22</accession>
<dbReference type="PANTHER" id="PTHR42673:SF4">
    <property type="entry name" value="MALEYLACETOACETATE ISOMERASE"/>
    <property type="match status" value="1"/>
</dbReference>
<evidence type="ECO:0000259" key="1">
    <source>
        <dbReference type="PROSITE" id="PS50404"/>
    </source>
</evidence>
<comment type="caution">
    <text evidence="2">The sequence shown here is derived from an EMBL/GenBank/DDBJ whole genome shotgun (WGS) entry which is preliminary data.</text>
</comment>
<feature type="domain" description="GST N-terminal" evidence="1">
    <location>
        <begin position="1"/>
        <end position="79"/>
    </location>
</feature>
<dbReference type="InterPro" id="IPR004045">
    <property type="entry name" value="Glutathione_S-Trfase_N"/>
</dbReference>
<dbReference type="RefSeq" id="WP_341628606.1">
    <property type="nucleotide sequence ID" value="NZ_JBAKBA010000033.1"/>
</dbReference>
<dbReference type="SUPFAM" id="SSF47616">
    <property type="entry name" value="GST C-terminal domain-like"/>
    <property type="match status" value="1"/>
</dbReference>
<reference evidence="2 3" key="1">
    <citation type="submission" date="2024-02" db="EMBL/GenBank/DDBJ databases">
        <title>Bacteria isolated from the canopy kelp, Nereocystis luetkeana.</title>
        <authorList>
            <person name="Pfister C.A."/>
            <person name="Younker I.T."/>
            <person name="Light S.H."/>
        </authorList>
    </citation>
    <scope>NUCLEOTIDE SEQUENCE [LARGE SCALE GENOMIC DNA]</scope>
    <source>
        <strain evidence="2 3">TI.2.07</strain>
    </source>
</reference>
<dbReference type="Gene3D" id="1.20.1050.10">
    <property type="match status" value="1"/>
</dbReference>
<dbReference type="PROSITE" id="PS50404">
    <property type="entry name" value="GST_NTER"/>
    <property type="match status" value="1"/>
</dbReference>
<evidence type="ECO:0000313" key="3">
    <source>
        <dbReference type="Proteomes" id="UP001366060"/>
    </source>
</evidence>
<dbReference type="PANTHER" id="PTHR42673">
    <property type="entry name" value="MALEYLACETOACETATE ISOMERASE"/>
    <property type="match status" value="1"/>
</dbReference>
<dbReference type="InterPro" id="IPR036249">
    <property type="entry name" value="Thioredoxin-like_sf"/>
</dbReference>
<dbReference type="Gene3D" id="3.40.30.10">
    <property type="entry name" value="Glutaredoxin"/>
    <property type="match status" value="1"/>
</dbReference>
<protein>
    <submittedName>
        <fullName evidence="2">Glutathione S-transferase N-terminal domain-containing protein</fullName>
    </submittedName>
</protein>
<sequence length="199" mass="22388">MELIVGKDSTWSLRVWICGQLTNIDFNIKVIDLTDADYKAQVLTFSPSGLVPALLDDSLVVHDSLAIVEYLNEQSNGELFPNTVNERAIARSLCSELHSGFMNLRGQCSFTLEKVNPLSTLNDGIKNEVSRIETIFEQAQLPYMFEKVGVVDAFYSILAYRLKAYGIMLNGKAGDYQQSLLDWNLLQEAIKQAKVWESK</sequence>
<keyword evidence="3" id="KW-1185">Reference proteome</keyword>
<name>A0ABU9HE22_9GAMM</name>
<dbReference type="Pfam" id="PF13409">
    <property type="entry name" value="GST_N_2"/>
    <property type="match status" value="1"/>
</dbReference>
<dbReference type="SUPFAM" id="SSF52833">
    <property type="entry name" value="Thioredoxin-like"/>
    <property type="match status" value="1"/>
</dbReference>
<gene>
    <name evidence="2" type="ORF">V6255_13345</name>
</gene>
<dbReference type="EMBL" id="JBAKBA010000033">
    <property type="protein sequence ID" value="MEL0660121.1"/>
    <property type="molecule type" value="Genomic_DNA"/>
</dbReference>
<organism evidence="2 3">
    <name type="scientific">Psychromonas arctica</name>
    <dbReference type="NCBI Taxonomy" id="168275"/>
    <lineage>
        <taxon>Bacteria</taxon>
        <taxon>Pseudomonadati</taxon>
        <taxon>Pseudomonadota</taxon>
        <taxon>Gammaproteobacteria</taxon>
        <taxon>Alteromonadales</taxon>
        <taxon>Psychromonadaceae</taxon>
        <taxon>Psychromonas</taxon>
    </lineage>
</organism>
<dbReference type="Proteomes" id="UP001366060">
    <property type="component" value="Unassembled WGS sequence"/>
</dbReference>
<evidence type="ECO:0000313" key="2">
    <source>
        <dbReference type="EMBL" id="MEL0660121.1"/>
    </source>
</evidence>
<dbReference type="InterPro" id="IPR036282">
    <property type="entry name" value="Glutathione-S-Trfase_C_sf"/>
</dbReference>